<dbReference type="InterPro" id="IPR036691">
    <property type="entry name" value="Endo/exonu/phosph_ase_sf"/>
</dbReference>
<evidence type="ECO:0000313" key="2">
    <source>
        <dbReference type="Proteomes" id="UP000631114"/>
    </source>
</evidence>
<sequence>MRFSSNFLHNDIPNRVGNIWVFWKEGLDINLIGLSHQQITVKVGNSVMSFVHASCAYGIRRELWDELSFLGSGCAAWAIVGDFNIVTSSTERKGGGILCFAAVTEFNSFIHSNALVDSTTMGFKYSWCNKRIGAQRMYQKIDKILVNQQWIDSSAGWRSRIMKRKLSDHSPIVGWNTKIPKPTNIPFRFKRAWILHANLKEVIEKSWSEPLFDVPIRKVTKKLKRLKMVLKDWNYRIYGNFEQHIKQIDNELELILKDQEL</sequence>
<dbReference type="OrthoDB" id="1930966at2759"/>
<accession>A0A835IRF4</accession>
<dbReference type="PANTHER" id="PTHR33710:SF64">
    <property type="entry name" value="ENDONUCLEASE_EXONUCLEASE_PHOSPHATASE DOMAIN-CONTAINING PROTEIN"/>
    <property type="match status" value="1"/>
</dbReference>
<comment type="caution">
    <text evidence="1">The sequence shown here is derived from an EMBL/GenBank/DDBJ whole genome shotgun (WGS) entry which is preliminary data.</text>
</comment>
<organism evidence="1 2">
    <name type="scientific">Coptis chinensis</name>
    <dbReference type="NCBI Taxonomy" id="261450"/>
    <lineage>
        <taxon>Eukaryota</taxon>
        <taxon>Viridiplantae</taxon>
        <taxon>Streptophyta</taxon>
        <taxon>Embryophyta</taxon>
        <taxon>Tracheophyta</taxon>
        <taxon>Spermatophyta</taxon>
        <taxon>Magnoliopsida</taxon>
        <taxon>Ranunculales</taxon>
        <taxon>Ranunculaceae</taxon>
        <taxon>Coptidoideae</taxon>
        <taxon>Coptis</taxon>
    </lineage>
</organism>
<dbReference type="AlphaFoldDB" id="A0A835IRF4"/>
<evidence type="ECO:0000313" key="1">
    <source>
        <dbReference type="EMBL" id="KAF9623735.1"/>
    </source>
</evidence>
<proteinExistence type="predicted"/>
<name>A0A835IRF4_9MAGN</name>
<protein>
    <submittedName>
        <fullName evidence="1">Uncharacterized protein</fullName>
    </submittedName>
</protein>
<dbReference type="EMBL" id="JADFTS010000001">
    <property type="protein sequence ID" value="KAF9623735.1"/>
    <property type="molecule type" value="Genomic_DNA"/>
</dbReference>
<keyword evidence="2" id="KW-1185">Reference proteome</keyword>
<dbReference type="Gene3D" id="3.60.10.10">
    <property type="entry name" value="Endonuclease/exonuclease/phosphatase"/>
    <property type="match status" value="1"/>
</dbReference>
<gene>
    <name evidence="1" type="ORF">IFM89_004816</name>
</gene>
<dbReference type="SUPFAM" id="SSF56219">
    <property type="entry name" value="DNase I-like"/>
    <property type="match status" value="1"/>
</dbReference>
<dbReference type="Proteomes" id="UP000631114">
    <property type="component" value="Unassembled WGS sequence"/>
</dbReference>
<reference evidence="1 2" key="1">
    <citation type="submission" date="2020-10" db="EMBL/GenBank/DDBJ databases">
        <title>The Coptis chinensis genome and diversification of protoberbering-type alkaloids.</title>
        <authorList>
            <person name="Wang B."/>
            <person name="Shu S."/>
            <person name="Song C."/>
            <person name="Liu Y."/>
        </authorList>
    </citation>
    <scope>NUCLEOTIDE SEQUENCE [LARGE SCALE GENOMIC DNA]</scope>
    <source>
        <strain evidence="1">HL-2020</strain>
        <tissue evidence="1">Leaf</tissue>
    </source>
</reference>
<dbReference type="PANTHER" id="PTHR33710">
    <property type="entry name" value="BNAC02G09200D PROTEIN"/>
    <property type="match status" value="1"/>
</dbReference>